<comment type="caution">
    <text evidence="2">The sequence shown here is derived from an EMBL/GenBank/DDBJ whole genome shotgun (WGS) entry which is preliminary data.</text>
</comment>
<accession>A0A1G4I493</accession>
<comment type="similarity">
    <text evidence="1">Belongs to the CDK5RAP3 family.</text>
</comment>
<evidence type="ECO:0000313" key="3">
    <source>
        <dbReference type="Proteomes" id="UP000195570"/>
    </source>
</evidence>
<dbReference type="InterPro" id="IPR008491">
    <property type="entry name" value="CDK5RAP3"/>
</dbReference>
<dbReference type="Proteomes" id="UP000195570">
    <property type="component" value="Unassembled WGS sequence"/>
</dbReference>
<dbReference type="PANTHER" id="PTHR14894:SF0">
    <property type="entry name" value="CDK5 REGULATORY SUBUNIT-ASSOCIATED PROTEIN 3"/>
    <property type="match status" value="1"/>
</dbReference>
<dbReference type="GO" id="GO:0012505">
    <property type="term" value="C:endomembrane system"/>
    <property type="evidence" value="ECO:0007669"/>
    <property type="project" value="TreeGrafter"/>
</dbReference>
<dbReference type="RefSeq" id="XP_067078087.1">
    <property type="nucleotide sequence ID" value="XM_067221986.1"/>
</dbReference>
<dbReference type="VEuPathDB" id="TriTrypDB:TEOVI_000594200"/>
<dbReference type="Pfam" id="PF05600">
    <property type="entry name" value="CDK5RAP3"/>
    <property type="match status" value="1"/>
</dbReference>
<dbReference type="PANTHER" id="PTHR14894">
    <property type="entry name" value="CDK5 REGULATORY SUBUNIT-ASSOCIATED PROTEIN 3"/>
    <property type="match status" value="1"/>
</dbReference>
<evidence type="ECO:0000256" key="1">
    <source>
        <dbReference type="ARBA" id="ARBA00007478"/>
    </source>
</evidence>
<reference evidence="2" key="1">
    <citation type="submission" date="2016-09" db="EMBL/GenBank/DDBJ databases">
        <authorList>
            <person name="Hebert L."/>
            <person name="Moumen B."/>
        </authorList>
    </citation>
    <scope>NUCLEOTIDE SEQUENCE [LARGE SCALE GENOMIC DNA]</scope>
    <source>
        <strain evidence="2">OVI</strain>
    </source>
</reference>
<organism evidence="2 3">
    <name type="scientific">Trypanosoma equiperdum</name>
    <dbReference type="NCBI Taxonomy" id="5694"/>
    <lineage>
        <taxon>Eukaryota</taxon>
        <taxon>Discoba</taxon>
        <taxon>Euglenozoa</taxon>
        <taxon>Kinetoplastea</taxon>
        <taxon>Metakinetoplastina</taxon>
        <taxon>Trypanosomatida</taxon>
        <taxon>Trypanosomatidae</taxon>
        <taxon>Trypanosoma</taxon>
    </lineage>
</organism>
<keyword evidence="3" id="KW-1185">Reference proteome</keyword>
<sequence length="394" mass="44248">MEQQTISLHYQRMEEWLIDRRAVLGKKYKKEYARLLELAPTLVQLVKYDIPAQQRRQQKISSAVDDTHRAIEEATKSALKFEEKRTRMIEEYDLHRGGDVNVETNLEGAVDARIASSITALSGVLRELGSSHYLAMFRGVYDDFLSKYSSGMYGGGAFSQHFPWLERVFEERFHAIDEGTNRSQEGVAAATEQQSNEVGCVIDWGDVGTSEPIDVGAVVEIKWENDVVANCTNEDEECLPPAVAEGVATVSVANAVHRKNILAELQAMRCFASERANAGDNSLDECHEPVLAVEKQLTTSTEAFFVRMHTSQTARVAFIDEIQRFRRAATAAVTRKASSEARLQQVLEELQEMEPHLEVLLQSARACRDECLVELSKMFPGQRVVMVGDINKFL</sequence>
<dbReference type="GO" id="GO:0007346">
    <property type="term" value="P:regulation of mitotic cell cycle"/>
    <property type="evidence" value="ECO:0007669"/>
    <property type="project" value="TreeGrafter"/>
</dbReference>
<protein>
    <submittedName>
        <fullName evidence="2">Uncharacterized protein</fullName>
    </submittedName>
</protein>
<proteinExistence type="inferred from homology"/>
<dbReference type="EMBL" id="CZPT02000598">
    <property type="protein sequence ID" value="SCU66669.1"/>
    <property type="molecule type" value="Genomic_DNA"/>
</dbReference>
<name>A0A1G4I493_TRYEQ</name>
<gene>
    <name evidence="2" type="ORF">TEOVI_000594200</name>
</gene>
<dbReference type="GeneID" id="92379881"/>
<evidence type="ECO:0000313" key="2">
    <source>
        <dbReference type="EMBL" id="SCU66669.1"/>
    </source>
</evidence>
<dbReference type="AlphaFoldDB" id="A0A1G4I493"/>